<keyword evidence="1" id="KW-0472">Membrane</keyword>
<organism evidence="2">
    <name type="scientific">viral metagenome</name>
    <dbReference type="NCBI Taxonomy" id="1070528"/>
    <lineage>
        <taxon>unclassified sequences</taxon>
        <taxon>metagenomes</taxon>
        <taxon>organismal metagenomes</taxon>
    </lineage>
</organism>
<gene>
    <name evidence="3" type="ORF">MM415B01374_0037</name>
    <name evidence="2" type="ORF">TM448A00646_0037</name>
    <name evidence="4" type="ORF">TM448B00781_0037</name>
</gene>
<dbReference type="EMBL" id="MT141351">
    <property type="protein sequence ID" value="QJA59047.1"/>
    <property type="molecule type" value="Genomic_DNA"/>
</dbReference>
<sequence>MKNQKRLLATVKAQAGFFMSGYFESLAVVFVIVFAALFIFFALPALKQSQLDREEVPVAEIAQLPSDVRSQLASVRHARPLTRFDVGVAKTIVEQRNALVGAPND</sequence>
<keyword evidence="1" id="KW-1133">Transmembrane helix</keyword>
<keyword evidence="1" id="KW-0812">Transmembrane</keyword>
<dbReference type="EMBL" id="MT144657">
    <property type="protein sequence ID" value="QJH96649.1"/>
    <property type="molecule type" value="Genomic_DNA"/>
</dbReference>
<evidence type="ECO:0000313" key="4">
    <source>
        <dbReference type="EMBL" id="QJH96649.1"/>
    </source>
</evidence>
<feature type="transmembrane region" description="Helical" evidence="1">
    <location>
        <begin position="21"/>
        <end position="43"/>
    </location>
</feature>
<protein>
    <submittedName>
        <fullName evidence="2">Uncharacterized protein</fullName>
    </submittedName>
</protein>
<dbReference type="EMBL" id="MT144039">
    <property type="protein sequence ID" value="QJA47331.1"/>
    <property type="molecule type" value="Genomic_DNA"/>
</dbReference>
<dbReference type="AlphaFoldDB" id="A0A6H1ZIS6"/>
<accession>A0A6H1ZIS6</accession>
<name>A0A6H1ZIS6_9ZZZZ</name>
<evidence type="ECO:0000256" key="1">
    <source>
        <dbReference type="SAM" id="Phobius"/>
    </source>
</evidence>
<evidence type="ECO:0000313" key="2">
    <source>
        <dbReference type="EMBL" id="QJA47331.1"/>
    </source>
</evidence>
<evidence type="ECO:0000313" key="3">
    <source>
        <dbReference type="EMBL" id="QJA59047.1"/>
    </source>
</evidence>
<reference evidence="2" key="1">
    <citation type="submission" date="2020-03" db="EMBL/GenBank/DDBJ databases">
        <title>The deep terrestrial virosphere.</title>
        <authorList>
            <person name="Holmfeldt K."/>
            <person name="Nilsson E."/>
            <person name="Simone D."/>
            <person name="Lopez-Fernandez M."/>
            <person name="Wu X."/>
            <person name="de Brujin I."/>
            <person name="Lundin D."/>
            <person name="Andersson A."/>
            <person name="Bertilsson S."/>
            <person name="Dopson M."/>
        </authorList>
    </citation>
    <scope>NUCLEOTIDE SEQUENCE</scope>
    <source>
        <strain evidence="3">MM415B01374</strain>
        <strain evidence="2">TM448A00646</strain>
        <strain evidence="4">TM448B00781</strain>
    </source>
</reference>
<proteinExistence type="predicted"/>